<dbReference type="Pfam" id="PF02311">
    <property type="entry name" value="AraC_binding"/>
    <property type="match status" value="1"/>
</dbReference>
<dbReference type="InterPro" id="IPR018060">
    <property type="entry name" value="HTH_AraC"/>
</dbReference>
<dbReference type="eggNOG" id="COG4977">
    <property type="taxonomic scope" value="Bacteria"/>
</dbReference>
<dbReference type="AlphaFoldDB" id="A0A1M5KCG1"/>
<evidence type="ECO:0000256" key="1">
    <source>
        <dbReference type="ARBA" id="ARBA00023015"/>
    </source>
</evidence>
<dbReference type="PROSITE" id="PS00041">
    <property type="entry name" value="HTH_ARAC_FAMILY_1"/>
    <property type="match status" value="1"/>
</dbReference>
<keyword evidence="2" id="KW-0238">DNA-binding</keyword>
<keyword evidence="1" id="KW-0805">Transcription regulation</keyword>
<organism evidence="5 6">
    <name type="scientific">Chryseobacterium oranimense</name>
    <dbReference type="NCBI Taxonomy" id="421058"/>
    <lineage>
        <taxon>Bacteria</taxon>
        <taxon>Pseudomonadati</taxon>
        <taxon>Bacteroidota</taxon>
        <taxon>Flavobacteriia</taxon>
        <taxon>Flavobacteriales</taxon>
        <taxon>Weeksellaceae</taxon>
        <taxon>Chryseobacterium group</taxon>
        <taxon>Chryseobacterium</taxon>
    </lineage>
</organism>
<dbReference type="InterPro" id="IPR003313">
    <property type="entry name" value="AraC-bd"/>
</dbReference>
<dbReference type="Proteomes" id="UP000184047">
    <property type="component" value="Unassembled WGS sequence"/>
</dbReference>
<evidence type="ECO:0000256" key="2">
    <source>
        <dbReference type="ARBA" id="ARBA00023125"/>
    </source>
</evidence>
<proteinExistence type="predicted"/>
<sequence length="304" mass="36205">MNRKVKTGISDGFFCTFRVMKNKYLHKPLDILVSDMEHWHERPLIYQFFEIVQIMEGEGTRIVNENRFPYSKGSIFLFTPLDCRGFESTTNTRYCSIRFSEVFLEQYKTRHEKEKVIEWLKQLEAIFTHHNRFEQVLIKEERDCNMIASLIENMIIEYTNKPSYFDENLQHLVILVLNIISRNVNPQQIISDTTRDEPLINKILVYLHQHIHCPRNLRIKHLAEQFNLSANYIGEYFKNLTGNSLHCYLTQYKMNIVEQRLIYSEYSIGQIADDLGFSDESHLSRQFKKHKGMTAAAFRKQFKN</sequence>
<reference evidence="6" key="1">
    <citation type="submission" date="2016-11" db="EMBL/GenBank/DDBJ databases">
        <authorList>
            <person name="Varghese N."/>
            <person name="Submissions S."/>
        </authorList>
    </citation>
    <scope>NUCLEOTIDE SEQUENCE [LARGE SCALE GENOMIC DNA]</scope>
    <source>
        <strain evidence="6">DSM 19055</strain>
    </source>
</reference>
<dbReference type="OrthoDB" id="636258at2"/>
<evidence type="ECO:0000313" key="5">
    <source>
        <dbReference type="EMBL" id="SHG50310.1"/>
    </source>
</evidence>
<dbReference type="InterPro" id="IPR009057">
    <property type="entry name" value="Homeodomain-like_sf"/>
</dbReference>
<dbReference type="GO" id="GO:0043565">
    <property type="term" value="F:sequence-specific DNA binding"/>
    <property type="evidence" value="ECO:0007669"/>
    <property type="project" value="InterPro"/>
</dbReference>
<dbReference type="InterPro" id="IPR037923">
    <property type="entry name" value="HTH-like"/>
</dbReference>
<evidence type="ECO:0000256" key="3">
    <source>
        <dbReference type="ARBA" id="ARBA00023163"/>
    </source>
</evidence>
<dbReference type="STRING" id="421058.SAMN05421866_0645"/>
<dbReference type="Gene3D" id="1.10.10.60">
    <property type="entry name" value="Homeodomain-like"/>
    <property type="match status" value="2"/>
</dbReference>
<dbReference type="SUPFAM" id="SSF51215">
    <property type="entry name" value="Regulatory protein AraC"/>
    <property type="match status" value="1"/>
</dbReference>
<feature type="domain" description="HTH araC/xylS-type" evidence="4">
    <location>
        <begin position="201"/>
        <end position="301"/>
    </location>
</feature>
<dbReference type="PANTHER" id="PTHR43280:SF34">
    <property type="entry name" value="ARAC-FAMILY TRANSCRIPTIONAL REGULATOR"/>
    <property type="match status" value="1"/>
</dbReference>
<name>A0A1M5KCG1_9FLAO</name>
<dbReference type="SUPFAM" id="SSF46689">
    <property type="entry name" value="Homeodomain-like"/>
    <property type="match status" value="1"/>
</dbReference>
<dbReference type="SMART" id="SM00342">
    <property type="entry name" value="HTH_ARAC"/>
    <property type="match status" value="1"/>
</dbReference>
<protein>
    <submittedName>
        <fullName evidence="5">Transcriptional regulator, AraC family</fullName>
    </submittedName>
</protein>
<gene>
    <name evidence="5" type="ORF">SAMN05421866_0645</name>
</gene>
<dbReference type="PROSITE" id="PS01124">
    <property type="entry name" value="HTH_ARAC_FAMILY_2"/>
    <property type="match status" value="1"/>
</dbReference>
<evidence type="ECO:0000313" key="6">
    <source>
        <dbReference type="Proteomes" id="UP000184047"/>
    </source>
</evidence>
<keyword evidence="6" id="KW-1185">Reference proteome</keyword>
<evidence type="ECO:0000259" key="4">
    <source>
        <dbReference type="PROSITE" id="PS01124"/>
    </source>
</evidence>
<accession>A0A1M5KCG1</accession>
<keyword evidence="3" id="KW-0804">Transcription</keyword>
<dbReference type="GO" id="GO:0003700">
    <property type="term" value="F:DNA-binding transcription factor activity"/>
    <property type="evidence" value="ECO:0007669"/>
    <property type="project" value="InterPro"/>
</dbReference>
<dbReference type="EMBL" id="FQWT01000001">
    <property type="protein sequence ID" value="SHG50310.1"/>
    <property type="molecule type" value="Genomic_DNA"/>
</dbReference>
<dbReference type="Pfam" id="PF12833">
    <property type="entry name" value="HTH_18"/>
    <property type="match status" value="1"/>
</dbReference>
<dbReference type="PANTHER" id="PTHR43280">
    <property type="entry name" value="ARAC-FAMILY TRANSCRIPTIONAL REGULATOR"/>
    <property type="match status" value="1"/>
</dbReference>
<dbReference type="InterPro" id="IPR018062">
    <property type="entry name" value="HTH_AraC-typ_CS"/>
</dbReference>